<gene>
    <name evidence="9" type="primary">rsuA</name>
    <name evidence="9" type="ORF">ACNJC6_02429</name>
</gene>
<reference evidence="9 10" key="1">
    <citation type="submission" date="2017-02" db="EMBL/GenBank/DDBJ databases">
        <authorList>
            <person name="Peterson S.W."/>
        </authorList>
    </citation>
    <scope>NUCLEOTIDE SEQUENCE [LARGE SCALE GENOMIC DNA]</scope>
    <source>
        <strain evidence="9">C6</strain>
    </source>
</reference>
<dbReference type="CDD" id="cd00165">
    <property type="entry name" value="S4"/>
    <property type="match status" value="1"/>
</dbReference>
<keyword evidence="3 7" id="KW-0413">Isomerase</keyword>
<dbReference type="InterPro" id="IPR036986">
    <property type="entry name" value="S4_RNA-bd_sf"/>
</dbReference>
<dbReference type="RefSeq" id="WP_087013440.1">
    <property type="nucleotide sequence ID" value="NZ_FUUY01000008.1"/>
</dbReference>
<keyword evidence="2 6" id="KW-0694">RNA-binding</keyword>
<evidence type="ECO:0000259" key="8">
    <source>
        <dbReference type="SMART" id="SM00363"/>
    </source>
</evidence>
<protein>
    <recommendedName>
        <fullName evidence="7">Pseudouridine synthase</fullName>
        <ecNumber evidence="7">5.4.99.-</ecNumber>
    </recommendedName>
</protein>
<dbReference type="InterPro" id="IPR006145">
    <property type="entry name" value="PsdUridine_synth_RsuA/RluA"/>
</dbReference>
<evidence type="ECO:0000256" key="3">
    <source>
        <dbReference type="ARBA" id="ARBA00023235"/>
    </source>
</evidence>
<dbReference type="PANTHER" id="PTHR47683">
    <property type="entry name" value="PSEUDOURIDINE SYNTHASE FAMILY PROTEIN-RELATED"/>
    <property type="match status" value="1"/>
</dbReference>
<evidence type="ECO:0000313" key="10">
    <source>
        <dbReference type="Proteomes" id="UP000196240"/>
    </source>
</evidence>
<dbReference type="InterPro" id="IPR050343">
    <property type="entry name" value="RsuA_PseudoU_synthase"/>
</dbReference>
<feature type="domain" description="RNA-binding S4" evidence="8">
    <location>
        <begin position="1"/>
        <end position="69"/>
    </location>
</feature>
<evidence type="ECO:0000256" key="5">
    <source>
        <dbReference type="ARBA" id="ARBA00037590"/>
    </source>
</evidence>
<comment type="function">
    <text evidence="5">Responsible for synthesis of pseudouridine from uracil-516 in 16S ribosomal RNA.</text>
</comment>
<dbReference type="EC" id="5.4.99.-" evidence="7"/>
<dbReference type="InterPro" id="IPR042092">
    <property type="entry name" value="PsdUridine_s_RsuA/RluB/E/F_cat"/>
</dbReference>
<dbReference type="Gene3D" id="3.30.70.580">
    <property type="entry name" value="Pseudouridine synthase I, catalytic domain, N-terminal subdomain"/>
    <property type="match status" value="1"/>
</dbReference>
<dbReference type="GO" id="GO:0003723">
    <property type="term" value="F:RNA binding"/>
    <property type="evidence" value="ECO:0007669"/>
    <property type="project" value="UniProtKB-KW"/>
</dbReference>
<evidence type="ECO:0000256" key="4">
    <source>
        <dbReference type="ARBA" id="ARBA00036749"/>
    </source>
</evidence>
<proteinExistence type="inferred from homology"/>
<dbReference type="InterPro" id="IPR020103">
    <property type="entry name" value="PsdUridine_synth_cat_dom_sf"/>
</dbReference>
<dbReference type="InterPro" id="IPR020094">
    <property type="entry name" value="TruA/RsuA/RluB/E/F_N"/>
</dbReference>
<dbReference type="Gene3D" id="3.10.290.10">
    <property type="entry name" value="RNA-binding S4 domain"/>
    <property type="match status" value="1"/>
</dbReference>
<dbReference type="InterPro" id="IPR000748">
    <property type="entry name" value="PsdUridine_synth_RsuA/RluB/E/F"/>
</dbReference>
<comment type="catalytic activity">
    <reaction evidence="4">
        <text>uridine(516) in 16S rRNA = pseudouridine(516) in 16S rRNA</text>
        <dbReference type="Rhea" id="RHEA:38867"/>
        <dbReference type="Rhea" id="RHEA-COMP:10089"/>
        <dbReference type="Rhea" id="RHEA-COMP:10090"/>
        <dbReference type="ChEBI" id="CHEBI:65314"/>
        <dbReference type="ChEBI" id="CHEBI:65315"/>
        <dbReference type="EC" id="5.4.99.19"/>
    </reaction>
</comment>
<evidence type="ECO:0000256" key="1">
    <source>
        <dbReference type="ARBA" id="ARBA00008348"/>
    </source>
</evidence>
<dbReference type="SUPFAM" id="SSF55120">
    <property type="entry name" value="Pseudouridine synthase"/>
    <property type="match status" value="1"/>
</dbReference>
<dbReference type="GO" id="GO:0160136">
    <property type="term" value="F:16S rRNA pseudouridine(516) synthase activity"/>
    <property type="evidence" value="ECO:0007669"/>
    <property type="project" value="UniProtKB-EC"/>
</dbReference>
<accession>A0A1R7QF29</accession>
<dbReference type="Pfam" id="PF00849">
    <property type="entry name" value="PseudoU_synth_2"/>
    <property type="match status" value="1"/>
</dbReference>
<dbReference type="NCBIfam" id="TIGR00093">
    <property type="entry name" value="pseudouridine synthase"/>
    <property type="match status" value="1"/>
</dbReference>
<dbReference type="Pfam" id="PF01479">
    <property type="entry name" value="S4"/>
    <property type="match status" value="1"/>
</dbReference>
<evidence type="ECO:0000256" key="6">
    <source>
        <dbReference type="PROSITE-ProRule" id="PRU00182"/>
    </source>
</evidence>
<name>A0A1R7QF29_ACIJO</name>
<dbReference type="SUPFAM" id="SSF55174">
    <property type="entry name" value="Alpha-L RNA-binding motif"/>
    <property type="match status" value="1"/>
</dbReference>
<dbReference type="GO" id="GO:0000455">
    <property type="term" value="P:enzyme-directed rRNA pseudouridine synthesis"/>
    <property type="evidence" value="ECO:0007669"/>
    <property type="project" value="UniProtKB-ARBA"/>
</dbReference>
<dbReference type="InterPro" id="IPR018496">
    <property type="entry name" value="PsdUridine_synth_RsuA/RluB_CS"/>
</dbReference>
<evidence type="ECO:0000313" key="9">
    <source>
        <dbReference type="EMBL" id="SJX22776.1"/>
    </source>
</evidence>
<dbReference type="AlphaFoldDB" id="A0A1R7QF29"/>
<dbReference type="CDD" id="cd02553">
    <property type="entry name" value="PseudoU_synth_RsuA"/>
    <property type="match status" value="1"/>
</dbReference>
<dbReference type="PROSITE" id="PS01149">
    <property type="entry name" value="PSI_RSU"/>
    <property type="match status" value="1"/>
</dbReference>
<evidence type="ECO:0000256" key="7">
    <source>
        <dbReference type="RuleBase" id="RU003887"/>
    </source>
</evidence>
<dbReference type="Proteomes" id="UP000196240">
    <property type="component" value="Unassembled WGS sequence"/>
</dbReference>
<organism evidence="9 10">
    <name type="scientific">Acinetobacter johnsonii</name>
    <dbReference type="NCBI Taxonomy" id="40214"/>
    <lineage>
        <taxon>Bacteria</taxon>
        <taxon>Pseudomonadati</taxon>
        <taxon>Pseudomonadota</taxon>
        <taxon>Gammaproteobacteria</taxon>
        <taxon>Moraxellales</taxon>
        <taxon>Moraxellaceae</taxon>
        <taxon>Acinetobacter</taxon>
    </lineage>
</organism>
<sequence>MLLEKMLQSQGFGSRKHCQQLIKNAAIEIDGQIITDPKHKLKLDALNYKVHGKSFEYREKVYIALNKPQGYECSHQATHHFSVFDLFDDVLLNRGIQCVGRLDQDTTGLLLLTDDGQFLQALTHPKKHVAKVYRMQTADPVTDEQVQQLEQGVELRNEKGSFAATDVKRLAECELQMTVHQGVYHQVKRMLAAVGNKVESLHRQQIGALDLTGMPDLVEGHWIYLNAEQVALAKTRNDLESKGSL</sequence>
<evidence type="ECO:0000256" key="2">
    <source>
        <dbReference type="ARBA" id="ARBA00022884"/>
    </source>
</evidence>
<dbReference type="PANTHER" id="PTHR47683:SF4">
    <property type="entry name" value="PSEUDOURIDINE SYNTHASE"/>
    <property type="match status" value="1"/>
</dbReference>
<dbReference type="SMART" id="SM00363">
    <property type="entry name" value="S4"/>
    <property type="match status" value="1"/>
</dbReference>
<dbReference type="EMBL" id="FUUY01000008">
    <property type="protein sequence ID" value="SJX22776.1"/>
    <property type="molecule type" value="Genomic_DNA"/>
</dbReference>
<comment type="similarity">
    <text evidence="1 7">Belongs to the pseudouridine synthase RsuA family.</text>
</comment>
<dbReference type="Gene3D" id="3.30.70.1560">
    <property type="entry name" value="Alpha-L RNA-binding motif"/>
    <property type="match status" value="1"/>
</dbReference>
<dbReference type="InterPro" id="IPR002942">
    <property type="entry name" value="S4_RNA-bd"/>
</dbReference>
<dbReference type="PROSITE" id="PS50889">
    <property type="entry name" value="S4"/>
    <property type="match status" value="1"/>
</dbReference>